<feature type="region of interest" description="Disordered" evidence="2">
    <location>
        <begin position="29"/>
        <end position="62"/>
    </location>
</feature>
<reference evidence="3 4" key="1">
    <citation type="journal article" date="2018" name="Front. Plant Sci.">
        <title>Red Clover (Trifolium pratense) and Zigzag Clover (T. medium) - A Picture of Genomic Similarities and Differences.</title>
        <authorList>
            <person name="Dluhosova J."/>
            <person name="Istvanek J."/>
            <person name="Nedelnik J."/>
            <person name="Repkova J."/>
        </authorList>
    </citation>
    <scope>NUCLEOTIDE SEQUENCE [LARGE SCALE GENOMIC DNA]</scope>
    <source>
        <strain evidence="4">cv. 10/8</strain>
        <tissue evidence="3">Leaf</tissue>
    </source>
</reference>
<organism evidence="3 4">
    <name type="scientific">Trifolium medium</name>
    <dbReference type="NCBI Taxonomy" id="97028"/>
    <lineage>
        <taxon>Eukaryota</taxon>
        <taxon>Viridiplantae</taxon>
        <taxon>Streptophyta</taxon>
        <taxon>Embryophyta</taxon>
        <taxon>Tracheophyta</taxon>
        <taxon>Spermatophyta</taxon>
        <taxon>Magnoliopsida</taxon>
        <taxon>eudicotyledons</taxon>
        <taxon>Gunneridae</taxon>
        <taxon>Pentapetalae</taxon>
        <taxon>rosids</taxon>
        <taxon>fabids</taxon>
        <taxon>Fabales</taxon>
        <taxon>Fabaceae</taxon>
        <taxon>Papilionoideae</taxon>
        <taxon>50 kb inversion clade</taxon>
        <taxon>NPAAA clade</taxon>
        <taxon>Hologalegina</taxon>
        <taxon>IRL clade</taxon>
        <taxon>Trifolieae</taxon>
        <taxon>Trifolium</taxon>
    </lineage>
</organism>
<dbReference type="Proteomes" id="UP000265520">
    <property type="component" value="Unassembled WGS sequence"/>
</dbReference>
<keyword evidence="4" id="KW-1185">Reference proteome</keyword>
<dbReference type="AlphaFoldDB" id="A0A392M1U4"/>
<keyword evidence="1" id="KW-0175">Coiled coil</keyword>
<protein>
    <submittedName>
        <fullName evidence="3">Gag-pol polyprotein</fullName>
    </submittedName>
</protein>
<name>A0A392M1U4_9FABA</name>
<evidence type="ECO:0000256" key="1">
    <source>
        <dbReference type="SAM" id="Coils"/>
    </source>
</evidence>
<gene>
    <name evidence="3" type="ORF">A2U01_0001746</name>
</gene>
<comment type="caution">
    <text evidence="3">The sequence shown here is derived from an EMBL/GenBank/DDBJ whole genome shotgun (WGS) entry which is preliminary data.</text>
</comment>
<feature type="non-terminal residue" evidence="3">
    <location>
        <position position="1"/>
    </location>
</feature>
<feature type="compositionally biased region" description="Polar residues" evidence="2">
    <location>
        <begin position="29"/>
        <end position="52"/>
    </location>
</feature>
<evidence type="ECO:0000256" key="2">
    <source>
        <dbReference type="SAM" id="MobiDB-lite"/>
    </source>
</evidence>
<sequence>DCDAGENLSESIALIGRQLNRVIQRMEKQSGTNVGTHVRPTQSNISKGNSTQKRTKEEDQGYQGRVQCHEYEGYGHIKSECPTFNKRKAPAVSWSDGDTDSEDEHVSAKCVRALSGVCGADPTTEISYEELSAFYKQAYEENQDLTRRVGTQQRIIDYMVEEKDGLYESIFHLKDEKENLLADMEDLEIEVSVLKYKLESIRKDLIDERPGERFSIEKLTLDPHKKTGQKL</sequence>
<evidence type="ECO:0000313" key="3">
    <source>
        <dbReference type="EMBL" id="MCH80968.1"/>
    </source>
</evidence>
<evidence type="ECO:0000313" key="4">
    <source>
        <dbReference type="Proteomes" id="UP000265520"/>
    </source>
</evidence>
<dbReference type="EMBL" id="LXQA010001706">
    <property type="protein sequence ID" value="MCH80968.1"/>
    <property type="molecule type" value="Genomic_DNA"/>
</dbReference>
<proteinExistence type="predicted"/>
<feature type="coiled-coil region" evidence="1">
    <location>
        <begin position="128"/>
        <end position="204"/>
    </location>
</feature>
<accession>A0A392M1U4</accession>